<dbReference type="Pfam" id="PF13527">
    <property type="entry name" value="Acetyltransf_9"/>
    <property type="match status" value="1"/>
</dbReference>
<comment type="caution">
    <text evidence="2">The sequence shown here is derived from an EMBL/GenBank/DDBJ whole genome shotgun (WGS) entry which is preliminary data.</text>
</comment>
<dbReference type="InterPro" id="IPR000182">
    <property type="entry name" value="GNAT_dom"/>
</dbReference>
<dbReference type="Proteomes" id="UP001156690">
    <property type="component" value="Unassembled WGS sequence"/>
</dbReference>
<name>A0AAV5NSK2_9VIBR</name>
<dbReference type="InterPro" id="IPR016181">
    <property type="entry name" value="Acyl_CoA_acyltransferase"/>
</dbReference>
<reference evidence="3" key="1">
    <citation type="journal article" date="2019" name="Int. J. Syst. Evol. Microbiol.">
        <title>The Global Catalogue of Microorganisms (GCM) 10K type strain sequencing project: providing services to taxonomists for standard genome sequencing and annotation.</title>
        <authorList>
            <consortium name="The Broad Institute Genomics Platform"/>
            <consortium name="The Broad Institute Genome Sequencing Center for Infectious Disease"/>
            <person name="Wu L."/>
            <person name="Ma J."/>
        </authorList>
    </citation>
    <scope>NUCLEOTIDE SEQUENCE [LARGE SCALE GENOMIC DNA]</scope>
    <source>
        <strain evidence="3">NBRC 15640</strain>
    </source>
</reference>
<dbReference type="PROSITE" id="PS51186">
    <property type="entry name" value="GNAT"/>
    <property type="match status" value="1"/>
</dbReference>
<evidence type="ECO:0000313" key="2">
    <source>
        <dbReference type="EMBL" id="GLQ73415.1"/>
    </source>
</evidence>
<gene>
    <name evidence="2" type="ORF">GCM10007932_27750</name>
</gene>
<evidence type="ECO:0000313" key="3">
    <source>
        <dbReference type="Proteomes" id="UP001156690"/>
    </source>
</evidence>
<organism evidence="2 3">
    <name type="scientific">Vibrio penaeicida</name>
    <dbReference type="NCBI Taxonomy" id="104609"/>
    <lineage>
        <taxon>Bacteria</taxon>
        <taxon>Pseudomonadati</taxon>
        <taxon>Pseudomonadota</taxon>
        <taxon>Gammaproteobacteria</taxon>
        <taxon>Vibrionales</taxon>
        <taxon>Vibrionaceae</taxon>
        <taxon>Vibrio</taxon>
    </lineage>
</organism>
<accession>A0AAV5NSK2</accession>
<dbReference type="EMBL" id="BSNX01000030">
    <property type="protein sequence ID" value="GLQ73415.1"/>
    <property type="molecule type" value="Genomic_DNA"/>
</dbReference>
<dbReference type="AlphaFoldDB" id="A0AAV5NSK2"/>
<dbReference type="CDD" id="cd04301">
    <property type="entry name" value="NAT_SF"/>
    <property type="match status" value="1"/>
</dbReference>
<sequence>MFFHASDISDTLKNQIIEGRNKSFPNHSSNNYFYKQVPYGVIVIFDGDKLVSQCSIIYRYINIDESFLPILGVSDAWVDEKYRKKGFLKSMLDEVQTMSWDMGIECNVLVADVPSIYSKYGFVEYNPVAQWLRVHEGKNYGVSVEKIKGIMIRSLGTSKPPQKMTSIDFLGELF</sequence>
<dbReference type="SUPFAM" id="SSF55729">
    <property type="entry name" value="Acyl-CoA N-acyltransferases (Nat)"/>
    <property type="match status" value="1"/>
</dbReference>
<keyword evidence="3" id="KW-1185">Reference proteome</keyword>
<dbReference type="Gene3D" id="3.40.630.30">
    <property type="match status" value="1"/>
</dbReference>
<evidence type="ECO:0000259" key="1">
    <source>
        <dbReference type="PROSITE" id="PS51186"/>
    </source>
</evidence>
<dbReference type="RefSeq" id="WP_185829922.1">
    <property type="nucleotide sequence ID" value="NZ_AP025144.1"/>
</dbReference>
<feature type="domain" description="N-acetyltransferase" evidence="1">
    <location>
        <begin position="3"/>
        <end position="141"/>
    </location>
</feature>
<dbReference type="GO" id="GO:0016747">
    <property type="term" value="F:acyltransferase activity, transferring groups other than amino-acyl groups"/>
    <property type="evidence" value="ECO:0007669"/>
    <property type="project" value="InterPro"/>
</dbReference>
<proteinExistence type="predicted"/>
<protein>
    <recommendedName>
        <fullName evidence="1">N-acetyltransferase domain-containing protein</fullName>
    </recommendedName>
</protein>